<evidence type="ECO:0000259" key="1">
    <source>
        <dbReference type="Pfam" id="PF01243"/>
    </source>
</evidence>
<dbReference type="RefSeq" id="WP_100336590.1">
    <property type="nucleotide sequence ID" value="NZ_PGFA01000001.1"/>
</dbReference>
<protein>
    <recommendedName>
        <fullName evidence="1">Pyridoxamine 5'-phosphate oxidase N-terminal domain-containing protein</fullName>
    </recommendedName>
</protein>
<gene>
    <name evidence="2" type="ORF">CLV45_2403</name>
</gene>
<comment type="caution">
    <text evidence="2">The sequence shown here is derived from an EMBL/GenBank/DDBJ whole genome shotgun (WGS) entry which is preliminary data.</text>
</comment>
<dbReference type="Gene3D" id="2.30.110.10">
    <property type="entry name" value="Electron Transport, Fmn-binding Protein, Chain A"/>
    <property type="match status" value="2"/>
</dbReference>
<dbReference type="EMBL" id="PGFA01000001">
    <property type="protein sequence ID" value="PJJ60966.1"/>
    <property type="molecule type" value="Genomic_DNA"/>
</dbReference>
<proteinExistence type="predicted"/>
<dbReference type="InterPro" id="IPR011576">
    <property type="entry name" value="Pyridox_Oxase_N"/>
</dbReference>
<dbReference type="SUPFAM" id="SSF50475">
    <property type="entry name" value="FMN-binding split barrel"/>
    <property type="match status" value="2"/>
</dbReference>
<evidence type="ECO:0000313" key="3">
    <source>
        <dbReference type="Proteomes" id="UP000228535"/>
    </source>
</evidence>
<reference evidence="2 3" key="1">
    <citation type="submission" date="2017-11" db="EMBL/GenBank/DDBJ databases">
        <title>Genomic Encyclopedia of Archaeal and Bacterial Type Strains, Phase II (KMG-II): From Individual Species to Whole Genera.</title>
        <authorList>
            <person name="Goeker M."/>
        </authorList>
    </citation>
    <scope>NUCLEOTIDE SEQUENCE [LARGE SCALE GENOMIC DNA]</scope>
    <source>
        <strain evidence="2 3">DSM 11115</strain>
    </source>
</reference>
<organism evidence="2 3">
    <name type="scientific">Hymenobacter chitinivorans DSM 11115</name>
    <dbReference type="NCBI Taxonomy" id="1121954"/>
    <lineage>
        <taxon>Bacteria</taxon>
        <taxon>Pseudomonadati</taxon>
        <taxon>Bacteroidota</taxon>
        <taxon>Cytophagia</taxon>
        <taxon>Cytophagales</taxon>
        <taxon>Hymenobacteraceae</taxon>
        <taxon>Hymenobacter</taxon>
    </lineage>
</organism>
<dbReference type="Proteomes" id="UP000228535">
    <property type="component" value="Unassembled WGS sequence"/>
</dbReference>
<keyword evidence="3" id="KW-1185">Reference proteome</keyword>
<dbReference type="OrthoDB" id="9796486at2"/>
<dbReference type="Pfam" id="PF01243">
    <property type="entry name" value="PNPOx_N"/>
    <property type="match status" value="1"/>
</dbReference>
<dbReference type="AlphaFoldDB" id="A0A2M9BSN6"/>
<dbReference type="PANTHER" id="PTHR42815">
    <property type="entry name" value="FAD-BINDING, PUTATIVE (AFU_ORTHOLOGUE AFUA_6G07600)-RELATED"/>
    <property type="match status" value="1"/>
</dbReference>
<dbReference type="PANTHER" id="PTHR42815:SF2">
    <property type="entry name" value="FAD-BINDING, PUTATIVE (AFU_ORTHOLOGUE AFUA_6G07600)-RELATED"/>
    <property type="match status" value="1"/>
</dbReference>
<sequence>MKSISYHRGEVAVQEQAGTRAQAAQLAPILQTELPTPARNFLAAQPLVVVASADGQGRLWASALAGTPGFLQTPDAYTLRIAAQPVTGDVLQANLAAEAPIGATVVDFAKRRRIRLNGRARLSTEGVTVALDEVFFNCPKYIQAREWQLLPGAETPLAGPGATALTPALQTWITAADTFFLASAHARAGLDVSHRGGQPGFVRVLDAHTLQWPDYAGNGMFQTLGNLALDPRAGLLFPDFGTGHVLQLTGQAHVDWDADHAGAFPGAERLVRFQLTEVRTLLHALPLRWVFEEYSPFNPPVEPA</sequence>
<feature type="domain" description="Pyridoxamine 5'-phosphate oxidase N-terminal" evidence="1">
    <location>
        <begin position="165"/>
        <end position="269"/>
    </location>
</feature>
<name>A0A2M9BSN6_9BACT</name>
<accession>A0A2M9BSN6</accession>
<evidence type="ECO:0000313" key="2">
    <source>
        <dbReference type="EMBL" id="PJJ60966.1"/>
    </source>
</evidence>
<dbReference type="InterPro" id="IPR012349">
    <property type="entry name" value="Split_barrel_FMN-bd"/>
</dbReference>